<protein>
    <recommendedName>
        <fullName evidence="2">histidine kinase</fullName>
        <ecNumber evidence="2">2.7.13.3</ecNumber>
    </recommendedName>
</protein>
<dbReference type="GO" id="GO:0005524">
    <property type="term" value="F:ATP binding"/>
    <property type="evidence" value="ECO:0007669"/>
    <property type="project" value="UniProtKB-KW"/>
</dbReference>
<evidence type="ECO:0000256" key="8">
    <source>
        <dbReference type="SAM" id="Phobius"/>
    </source>
</evidence>
<dbReference type="InterPro" id="IPR036890">
    <property type="entry name" value="HATPase_C_sf"/>
</dbReference>
<accession>A0A6M1TN11</accession>
<keyword evidence="8" id="KW-0472">Membrane</keyword>
<feature type="transmembrane region" description="Helical" evidence="8">
    <location>
        <begin position="252"/>
        <end position="275"/>
    </location>
</feature>
<evidence type="ECO:0000256" key="2">
    <source>
        <dbReference type="ARBA" id="ARBA00012438"/>
    </source>
</evidence>
<evidence type="ECO:0000256" key="5">
    <source>
        <dbReference type="ARBA" id="ARBA00022741"/>
    </source>
</evidence>
<evidence type="ECO:0000259" key="9">
    <source>
        <dbReference type="PROSITE" id="PS50109"/>
    </source>
</evidence>
<evidence type="ECO:0000256" key="6">
    <source>
        <dbReference type="ARBA" id="ARBA00022777"/>
    </source>
</evidence>
<reference evidence="10 11" key="1">
    <citation type="submission" date="2020-02" db="EMBL/GenBank/DDBJ databases">
        <title>Aliifodinibius halophilus 2W32, complete genome.</title>
        <authorList>
            <person name="Li Y."/>
            <person name="Wu S."/>
        </authorList>
    </citation>
    <scope>NUCLEOTIDE SEQUENCE [LARGE SCALE GENOMIC DNA]</scope>
    <source>
        <strain evidence="10 11">2W32</strain>
    </source>
</reference>
<keyword evidence="4" id="KW-0808">Transferase</keyword>
<evidence type="ECO:0000313" key="11">
    <source>
        <dbReference type="Proteomes" id="UP000479132"/>
    </source>
</evidence>
<dbReference type="EMBL" id="JAALLS010000024">
    <property type="protein sequence ID" value="NGP89730.1"/>
    <property type="molecule type" value="Genomic_DNA"/>
</dbReference>
<dbReference type="InterPro" id="IPR003594">
    <property type="entry name" value="HATPase_dom"/>
</dbReference>
<dbReference type="Pfam" id="PF02518">
    <property type="entry name" value="HATPase_c"/>
    <property type="match status" value="1"/>
</dbReference>
<comment type="caution">
    <text evidence="10">The sequence shown here is derived from an EMBL/GenBank/DDBJ whole genome shotgun (WGS) entry which is preliminary data.</text>
</comment>
<dbReference type="EC" id="2.7.13.3" evidence="2"/>
<name>A0A6M1TN11_9BACT</name>
<keyword evidence="3" id="KW-0597">Phosphoprotein</keyword>
<dbReference type="Gene3D" id="3.30.565.10">
    <property type="entry name" value="Histidine kinase-like ATPase, C-terminal domain"/>
    <property type="match status" value="1"/>
</dbReference>
<dbReference type="PROSITE" id="PS50109">
    <property type="entry name" value="HIS_KIN"/>
    <property type="match status" value="1"/>
</dbReference>
<evidence type="ECO:0000313" key="10">
    <source>
        <dbReference type="EMBL" id="NGP89730.1"/>
    </source>
</evidence>
<keyword evidence="5" id="KW-0547">Nucleotide-binding</keyword>
<evidence type="ECO:0000256" key="1">
    <source>
        <dbReference type="ARBA" id="ARBA00000085"/>
    </source>
</evidence>
<dbReference type="Pfam" id="PF07568">
    <property type="entry name" value="HisKA_2"/>
    <property type="match status" value="1"/>
</dbReference>
<dbReference type="SMART" id="SM00387">
    <property type="entry name" value="HATPase_c"/>
    <property type="match status" value="1"/>
</dbReference>
<proteinExistence type="predicted"/>
<feature type="domain" description="Histidine kinase" evidence="9">
    <location>
        <begin position="299"/>
        <end position="494"/>
    </location>
</feature>
<evidence type="ECO:0000256" key="7">
    <source>
        <dbReference type="ARBA" id="ARBA00022840"/>
    </source>
</evidence>
<comment type="catalytic activity">
    <reaction evidence="1">
        <text>ATP + protein L-histidine = ADP + protein N-phospho-L-histidine.</text>
        <dbReference type="EC" id="2.7.13.3"/>
    </reaction>
</comment>
<dbReference type="InterPro" id="IPR011495">
    <property type="entry name" value="Sig_transdc_His_kin_sub2_dim/P"/>
</dbReference>
<evidence type="ECO:0000256" key="3">
    <source>
        <dbReference type="ARBA" id="ARBA00022553"/>
    </source>
</evidence>
<dbReference type="RefSeq" id="WP_165270778.1">
    <property type="nucleotide sequence ID" value="NZ_JAALLS010000024.1"/>
</dbReference>
<keyword evidence="7" id="KW-0067">ATP-binding</keyword>
<dbReference type="SUPFAM" id="SSF55874">
    <property type="entry name" value="ATPase domain of HSP90 chaperone/DNA topoisomerase II/histidine kinase"/>
    <property type="match status" value="1"/>
</dbReference>
<keyword evidence="6 10" id="KW-0418">Kinase</keyword>
<evidence type="ECO:0000256" key="4">
    <source>
        <dbReference type="ARBA" id="ARBA00022679"/>
    </source>
</evidence>
<dbReference type="GO" id="GO:0004673">
    <property type="term" value="F:protein histidine kinase activity"/>
    <property type="evidence" value="ECO:0007669"/>
    <property type="project" value="UniProtKB-EC"/>
</dbReference>
<dbReference type="InterPro" id="IPR005467">
    <property type="entry name" value="His_kinase_dom"/>
</dbReference>
<dbReference type="PANTHER" id="PTHR41523:SF8">
    <property type="entry name" value="ETHYLENE RESPONSE SENSOR PROTEIN"/>
    <property type="match status" value="1"/>
</dbReference>
<dbReference type="Gene3D" id="3.30.450.20">
    <property type="entry name" value="PAS domain"/>
    <property type="match status" value="1"/>
</dbReference>
<keyword evidence="8" id="KW-1133">Transmembrane helix</keyword>
<dbReference type="AlphaFoldDB" id="A0A6M1TN11"/>
<sequence>MKHYLQNNSGLLFLTAKVSLLYLVMMLSFSQSALSQNKSDSLWSYSTLRMDANQDDTLDYLGSTVTVGGIVNTASGQIHTNNLKAFLQNEHTGFPLFSKDIGASFEVGDSLVVTGELQNYDGMNEIYVESYRVFSEVDKTFTPVSFSDVADKPEKYIGMLVGGTAKIIDKGKVDNGKYLEVSTEGSIDEPLVIYLSNFHKQFNEFDFELLSIGDKVQVKGILGRYRSKTGAIYYPIYLRTPAGLEYAGVPRYYFSIGIGALVVILLAIGAWIVSLRQQVDHKTERIQESLDEKDVLLREIHHRVKNNLSIISGLIGLQLDSTEDEKAQDVLKDSQSRIQSMALIHDKLYQTESLSDIQLDNYLHELVEAIHGTFTEYSSDVELKFDLEPADIDIDHVIPCGLLVNELVVNAFKHAFTAGQKGVLTVSLKKINGKVELMVADNGPGLPDDFSFGSGESLGSMLIQTFATQLEAETEIITDGESGAAFKFTFALNK</sequence>
<dbReference type="PANTHER" id="PTHR41523">
    <property type="entry name" value="TWO-COMPONENT SYSTEM SENSOR PROTEIN"/>
    <property type="match status" value="1"/>
</dbReference>
<keyword evidence="11" id="KW-1185">Reference proteome</keyword>
<keyword evidence="8" id="KW-0812">Transmembrane</keyword>
<gene>
    <name evidence="10" type="ORF">G3569_15335</name>
</gene>
<organism evidence="10 11">
    <name type="scientific">Fodinibius halophilus</name>
    <dbReference type="NCBI Taxonomy" id="1736908"/>
    <lineage>
        <taxon>Bacteria</taxon>
        <taxon>Pseudomonadati</taxon>
        <taxon>Balneolota</taxon>
        <taxon>Balneolia</taxon>
        <taxon>Balneolales</taxon>
        <taxon>Balneolaceae</taxon>
        <taxon>Fodinibius</taxon>
    </lineage>
</organism>
<dbReference type="Proteomes" id="UP000479132">
    <property type="component" value="Unassembled WGS sequence"/>
</dbReference>